<dbReference type="EMBL" id="JAUSVK010000001">
    <property type="protein sequence ID" value="MDQ0394552.1"/>
    <property type="molecule type" value="Genomic_DNA"/>
</dbReference>
<reference evidence="3 4" key="1">
    <citation type="submission" date="2023-07" db="EMBL/GenBank/DDBJ databases">
        <title>Genomic Encyclopedia of Type Strains, Phase IV (KMG-IV): sequencing the most valuable type-strain genomes for metagenomic binning, comparative biology and taxonomic classification.</title>
        <authorList>
            <person name="Goeker M."/>
        </authorList>
    </citation>
    <scope>NUCLEOTIDE SEQUENCE [LARGE SCALE GENOMIC DNA]</scope>
    <source>
        <strain evidence="3 4">DSM 5896</strain>
    </source>
</reference>
<feature type="transmembrane region" description="Helical" evidence="1">
    <location>
        <begin position="6"/>
        <end position="29"/>
    </location>
</feature>
<keyword evidence="1" id="KW-1133">Transmembrane helix</keyword>
<dbReference type="RefSeq" id="WP_307431845.1">
    <property type="nucleotide sequence ID" value="NZ_JAUSVK010000001.1"/>
</dbReference>
<protein>
    <submittedName>
        <fullName evidence="3">Membrane protein</fullName>
    </submittedName>
</protein>
<dbReference type="Pfam" id="PF06863">
    <property type="entry name" value="DUF1254"/>
    <property type="match status" value="1"/>
</dbReference>
<evidence type="ECO:0000259" key="2">
    <source>
        <dbReference type="Pfam" id="PF06863"/>
    </source>
</evidence>
<comment type="caution">
    <text evidence="3">The sequence shown here is derived from an EMBL/GenBank/DDBJ whole genome shotgun (WGS) entry which is preliminary data.</text>
</comment>
<evidence type="ECO:0000256" key="1">
    <source>
        <dbReference type="SAM" id="Phobius"/>
    </source>
</evidence>
<keyword evidence="1" id="KW-0472">Membrane</keyword>
<keyword evidence="4" id="KW-1185">Reference proteome</keyword>
<name>A0ABU0FIW7_9HYPH</name>
<accession>A0ABU0FIW7</accession>
<evidence type="ECO:0000313" key="3">
    <source>
        <dbReference type="EMBL" id="MDQ0394552.1"/>
    </source>
</evidence>
<sequence length="180" mass="18788">MMRWLLWSVAGLLMGLAVHLITIIVLPGLGARSGFQRAAAVAPLGRFVVLTADKTPLPYPDPGVVTALCRYDLAAGAVRLHVPGGMSFVSVSLYTPDGLAYYSLTDRAAAGDAIDLTLFTPALLAETRSREGADTPGSLRVEAPQGNGMVSLRALVTEPGRLPEVERQLETATCATAAGG</sequence>
<gene>
    <name evidence="3" type="ORF">J3R73_004344</name>
</gene>
<proteinExistence type="predicted"/>
<organism evidence="3 4">
    <name type="scientific">Labrys monachus</name>
    <dbReference type="NCBI Taxonomy" id="217067"/>
    <lineage>
        <taxon>Bacteria</taxon>
        <taxon>Pseudomonadati</taxon>
        <taxon>Pseudomonadota</taxon>
        <taxon>Alphaproteobacteria</taxon>
        <taxon>Hyphomicrobiales</taxon>
        <taxon>Xanthobacteraceae</taxon>
        <taxon>Labrys</taxon>
    </lineage>
</organism>
<dbReference type="Proteomes" id="UP001237448">
    <property type="component" value="Unassembled WGS sequence"/>
</dbReference>
<feature type="domain" description="DUF1254" evidence="2">
    <location>
        <begin position="51"/>
        <end position="167"/>
    </location>
</feature>
<dbReference type="InterPro" id="IPR010679">
    <property type="entry name" value="DUF1254"/>
</dbReference>
<evidence type="ECO:0000313" key="4">
    <source>
        <dbReference type="Proteomes" id="UP001237448"/>
    </source>
</evidence>
<keyword evidence="1" id="KW-0812">Transmembrane</keyword>